<dbReference type="PaxDb" id="55529-EKX51456"/>
<feature type="signal peptide" evidence="1">
    <location>
        <begin position="1"/>
        <end position="25"/>
    </location>
</feature>
<dbReference type="AlphaFoldDB" id="L1JSC0"/>
<dbReference type="GeneID" id="17308117"/>
<keyword evidence="4" id="KW-1185">Reference proteome</keyword>
<reference evidence="3" key="3">
    <citation type="submission" date="2015-06" db="UniProtKB">
        <authorList>
            <consortium name="EnsemblProtists"/>
        </authorList>
    </citation>
    <scope>IDENTIFICATION</scope>
</reference>
<dbReference type="KEGG" id="gtt:GUITHDRAFT_134386"/>
<feature type="chain" id="PRO_5008771699" description="Lon N-terminal domain-containing protein" evidence="1">
    <location>
        <begin position="26"/>
        <end position="332"/>
    </location>
</feature>
<dbReference type="EMBL" id="JH992975">
    <property type="protein sequence ID" value="EKX51456.1"/>
    <property type="molecule type" value="Genomic_DNA"/>
</dbReference>
<sequence length="332" mass="36723">MQGVLGLCLLVAMAGGMMTVGATMGEESLQGKTMRGDGRMQPCAGFVGYLPCKVARCQGQRRRCCLIGRIDKNHRRASLRSSQVMLRMTGSDEWMFTSAKGYDASKKNAIDIPVLVKVFGEEIFPGEEKWISASKPSDELLLRETLAKNASMAYVSGANSREPTGGNVGFLSGSTAILVKVVAAEETRSLVRAFGRLQLLALVHDKPYIVASAVPKRDAVMTARSVEILKSLQEKMTKLYEEYKQVQAAIVKKRFEKKMEEVRDSAFLADIPFDEHMKLVNSTARERSTGRKTAEGILQSVDQRSLGEQLDELLARTFDMDSRERKALLEVT</sequence>
<evidence type="ECO:0000313" key="2">
    <source>
        <dbReference type="EMBL" id="EKX51456.1"/>
    </source>
</evidence>
<dbReference type="EnsemblProtists" id="EKX51456">
    <property type="protein sequence ID" value="EKX51456"/>
    <property type="gene ID" value="GUITHDRAFT_134386"/>
</dbReference>
<reference evidence="4" key="2">
    <citation type="submission" date="2012-11" db="EMBL/GenBank/DDBJ databases">
        <authorList>
            <person name="Kuo A."/>
            <person name="Curtis B.A."/>
            <person name="Tanifuji G."/>
            <person name="Burki F."/>
            <person name="Gruber A."/>
            <person name="Irimia M."/>
            <person name="Maruyama S."/>
            <person name="Arias M.C."/>
            <person name="Ball S.G."/>
            <person name="Gile G.H."/>
            <person name="Hirakawa Y."/>
            <person name="Hopkins J.F."/>
            <person name="Rensing S.A."/>
            <person name="Schmutz J."/>
            <person name="Symeonidi A."/>
            <person name="Elias M."/>
            <person name="Eveleigh R.J."/>
            <person name="Herman E.K."/>
            <person name="Klute M.J."/>
            <person name="Nakayama T."/>
            <person name="Obornik M."/>
            <person name="Reyes-Prieto A."/>
            <person name="Armbrust E.V."/>
            <person name="Aves S.J."/>
            <person name="Beiko R.G."/>
            <person name="Coutinho P."/>
            <person name="Dacks J.B."/>
            <person name="Durnford D.G."/>
            <person name="Fast N.M."/>
            <person name="Green B.R."/>
            <person name="Grisdale C."/>
            <person name="Hempe F."/>
            <person name="Henrissat B."/>
            <person name="Hoppner M.P."/>
            <person name="Ishida K.-I."/>
            <person name="Kim E."/>
            <person name="Koreny L."/>
            <person name="Kroth P.G."/>
            <person name="Liu Y."/>
            <person name="Malik S.-B."/>
            <person name="Maier U.G."/>
            <person name="McRose D."/>
            <person name="Mock T."/>
            <person name="Neilson J.A."/>
            <person name="Onodera N.T."/>
            <person name="Poole A.M."/>
            <person name="Pritham E.J."/>
            <person name="Richards T.A."/>
            <person name="Rocap G."/>
            <person name="Roy S.W."/>
            <person name="Sarai C."/>
            <person name="Schaack S."/>
            <person name="Shirato S."/>
            <person name="Slamovits C.H."/>
            <person name="Spencer D.F."/>
            <person name="Suzuki S."/>
            <person name="Worden A.Z."/>
            <person name="Zauner S."/>
            <person name="Barry K."/>
            <person name="Bell C."/>
            <person name="Bharti A.K."/>
            <person name="Crow J.A."/>
            <person name="Grimwood J."/>
            <person name="Kramer R."/>
            <person name="Lindquist E."/>
            <person name="Lucas S."/>
            <person name="Salamov A."/>
            <person name="McFadden G.I."/>
            <person name="Lane C.E."/>
            <person name="Keeling P.J."/>
            <person name="Gray M.W."/>
            <person name="Grigoriev I.V."/>
            <person name="Archibald J.M."/>
        </authorList>
    </citation>
    <scope>NUCLEOTIDE SEQUENCE</scope>
    <source>
        <strain evidence="4">CCMP2712</strain>
    </source>
</reference>
<evidence type="ECO:0008006" key="5">
    <source>
        <dbReference type="Google" id="ProtNLM"/>
    </source>
</evidence>
<dbReference type="RefSeq" id="XP_005838436.1">
    <property type="nucleotide sequence ID" value="XM_005838379.1"/>
</dbReference>
<proteinExistence type="predicted"/>
<protein>
    <recommendedName>
        <fullName evidence="5">Lon N-terminal domain-containing protein</fullName>
    </recommendedName>
</protein>
<reference evidence="2 4" key="1">
    <citation type="journal article" date="2012" name="Nature">
        <title>Algal genomes reveal evolutionary mosaicism and the fate of nucleomorphs.</title>
        <authorList>
            <consortium name="DOE Joint Genome Institute"/>
            <person name="Curtis B.A."/>
            <person name="Tanifuji G."/>
            <person name="Burki F."/>
            <person name="Gruber A."/>
            <person name="Irimia M."/>
            <person name="Maruyama S."/>
            <person name="Arias M.C."/>
            <person name="Ball S.G."/>
            <person name="Gile G.H."/>
            <person name="Hirakawa Y."/>
            <person name="Hopkins J.F."/>
            <person name="Kuo A."/>
            <person name="Rensing S.A."/>
            <person name="Schmutz J."/>
            <person name="Symeonidi A."/>
            <person name="Elias M."/>
            <person name="Eveleigh R.J."/>
            <person name="Herman E.K."/>
            <person name="Klute M.J."/>
            <person name="Nakayama T."/>
            <person name="Obornik M."/>
            <person name="Reyes-Prieto A."/>
            <person name="Armbrust E.V."/>
            <person name="Aves S.J."/>
            <person name="Beiko R.G."/>
            <person name="Coutinho P."/>
            <person name="Dacks J.B."/>
            <person name="Durnford D.G."/>
            <person name="Fast N.M."/>
            <person name="Green B.R."/>
            <person name="Grisdale C.J."/>
            <person name="Hempel F."/>
            <person name="Henrissat B."/>
            <person name="Hoppner M.P."/>
            <person name="Ishida K."/>
            <person name="Kim E."/>
            <person name="Koreny L."/>
            <person name="Kroth P.G."/>
            <person name="Liu Y."/>
            <person name="Malik S.B."/>
            <person name="Maier U.G."/>
            <person name="McRose D."/>
            <person name="Mock T."/>
            <person name="Neilson J.A."/>
            <person name="Onodera N.T."/>
            <person name="Poole A.M."/>
            <person name="Pritham E.J."/>
            <person name="Richards T.A."/>
            <person name="Rocap G."/>
            <person name="Roy S.W."/>
            <person name="Sarai C."/>
            <person name="Schaack S."/>
            <person name="Shirato S."/>
            <person name="Slamovits C.H."/>
            <person name="Spencer D.F."/>
            <person name="Suzuki S."/>
            <person name="Worden A.Z."/>
            <person name="Zauner S."/>
            <person name="Barry K."/>
            <person name="Bell C."/>
            <person name="Bharti A.K."/>
            <person name="Crow J.A."/>
            <person name="Grimwood J."/>
            <person name="Kramer R."/>
            <person name="Lindquist E."/>
            <person name="Lucas S."/>
            <person name="Salamov A."/>
            <person name="McFadden G.I."/>
            <person name="Lane C.E."/>
            <person name="Keeling P.J."/>
            <person name="Gray M.W."/>
            <person name="Grigoriev I.V."/>
            <person name="Archibald J.M."/>
        </authorList>
    </citation>
    <scope>NUCLEOTIDE SEQUENCE</scope>
    <source>
        <strain evidence="2 4">CCMP2712</strain>
    </source>
</reference>
<name>L1JSC0_GUITC</name>
<accession>L1JSC0</accession>
<evidence type="ECO:0000256" key="1">
    <source>
        <dbReference type="SAM" id="SignalP"/>
    </source>
</evidence>
<dbReference type="Proteomes" id="UP000011087">
    <property type="component" value="Unassembled WGS sequence"/>
</dbReference>
<organism evidence="2">
    <name type="scientific">Guillardia theta (strain CCMP2712)</name>
    <name type="common">Cryptophyte</name>
    <dbReference type="NCBI Taxonomy" id="905079"/>
    <lineage>
        <taxon>Eukaryota</taxon>
        <taxon>Cryptophyceae</taxon>
        <taxon>Pyrenomonadales</taxon>
        <taxon>Geminigeraceae</taxon>
        <taxon>Guillardia</taxon>
    </lineage>
</organism>
<gene>
    <name evidence="2" type="ORF">GUITHDRAFT_134386</name>
</gene>
<dbReference type="HOGENOM" id="CLU_837944_0_0_1"/>
<keyword evidence="1" id="KW-0732">Signal</keyword>
<evidence type="ECO:0000313" key="4">
    <source>
        <dbReference type="Proteomes" id="UP000011087"/>
    </source>
</evidence>
<evidence type="ECO:0000313" key="3">
    <source>
        <dbReference type="EnsemblProtists" id="EKX51456"/>
    </source>
</evidence>